<reference evidence="2 3" key="1">
    <citation type="journal article" date="2019" name="Sci. Rep.">
        <title>Orb-weaving spider Araneus ventricosus genome elucidates the spidroin gene catalogue.</title>
        <authorList>
            <person name="Kono N."/>
            <person name="Nakamura H."/>
            <person name="Ohtoshi R."/>
            <person name="Moran D.A.P."/>
            <person name="Shinohara A."/>
            <person name="Yoshida Y."/>
            <person name="Fujiwara M."/>
            <person name="Mori M."/>
            <person name="Tomita M."/>
            <person name="Arakawa K."/>
        </authorList>
    </citation>
    <scope>NUCLEOTIDE SEQUENCE [LARGE SCALE GENOMIC DNA]</scope>
</reference>
<dbReference type="Proteomes" id="UP000499080">
    <property type="component" value="Unassembled WGS sequence"/>
</dbReference>
<dbReference type="EMBL" id="BGPR01018283">
    <property type="protein sequence ID" value="GBN78731.1"/>
    <property type="molecule type" value="Genomic_DNA"/>
</dbReference>
<accession>A0A4Y2RSQ8</accession>
<comment type="caution">
    <text evidence="2">The sequence shown here is derived from an EMBL/GenBank/DDBJ whole genome shotgun (WGS) entry which is preliminary data.</text>
</comment>
<proteinExistence type="predicted"/>
<sequence length="137" mass="15392">MGHRTEQVPQREVLVNTPTKRAGVQSGASGLLFSGCDEKGKLSPAGETACDKWTGPKKVGGRWELKGRARMENGRFLEEDRDGARARLSWWGKDRLGSLRSQVRSTEDQLHSFRPLVEVGLFWLSDKALYRTVIFCT</sequence>
<organism evidence="2 3">
    <name type="scientific">Araneus ventricosus</name>
    <name type="common">Orbweaver spider</name>
    <name type="synonym">Epeira ventricosa</name>
    <dbReference type="NCBI Taxonomy" id="182803"/>
    <lineage>
        <taxon>Eukaryota</taxon>
        <taxon>Metazoa</taxon>
        <taxon>Ecdysozoa</taxon>
        <taxon>Arthropoda</taxon>
        <taxon>Chelicerata</taxon>
        <taxon>Arachnida</taxon>
        <taxon>Araneae</taxon>
        <taxon>Araneomorphae</taxon>
        <taxon>Entelegynae</taxon>
        <taxon>Araneoidea</taxon>
        <taxon>Araneidae</taxon>
        <taxon>Araneus</taxon>
    </lineage>
</organism>
<name>A0A4Y2RSQ8_ARAVE</name>
<evidence type="ECO:0000313" key="3">
    <source>
        <dbReference type="Proteomes" id="UP000499080"/>
    </source>
</evidence>
<feature type="region of interest" description="Disordered" evidence="1">
    <location>
        <begin position="1"/>
        <end position="21"/>
    </location>
</feature>
<protein>
    <submittedName>
        <fullName evidence="2">Uncharacterized protein</fullName>
    </submittedName>
</protein>
<evidence type="ECO:0000313" key="2">
    <source>
        <dbReference type="EMBL" id="GBN78731.1"/>
    </source>
</evidence>
<evidence type="ECO:0000256" key="1">
    <source>
        <dbReference type="SAM" id="MobiDB-lite"/>
    </source>
</evidence>
<gene>
    <name evidence="2" type="ORF">AVEN_181913_1</name>
</gene>
<keyword evidence="3" id="KW-1185">Reference proteome</keyword>
<dbReference type="AlphaFoldDB" id="A0A4Y2RSQ8"/>